<dbReference type="EMBL" id="MU273576">
    <property type="protein sequence ID" value="KAI0031561.1"/>
    <property type="molecule type" value="Genomic_DNA"/>
</dbReference>
<comment type="caution">
    <text evidence="1">The sequence shown here is derived from an EMBL/GenBank/DDBJ whole genome shotgun (WGS) entry which is preliminary data.</text>
</comment>
<keyword evidence="1" id="KW-0575">Peroxidase</keyword>
<proteinExistence type="predicted"/>
<reference evidence="1" key="2">
    <citation type="journal article" date="2022" name="New Phytol.">
        <title>Evolutionary transition to the ectomycorrhizal habit in the genomes of a hyperdiverse lineage of mushroom-forming fungi.</title>
        <authorList>
            <person name="Looney B."/>
            <person name="Miyauchi S."/>
            <person name="Morin E."/>
            <person name="Drula E."/>
            <person name="Courty P.E."/>
            <person name="Kohler A."/>
            <person name="Kuo A."/>
            <person name="LaButti K."/>
            <person name="Pangilinan J."/>
            <person name="Lipzen A."/>
            <person name="Riley R."/>
            <person name="Andreopoulos W."/>
            <person name="He G."/>
            <person name="Johnson J."/>
            <person name="Nolan M."/>
            <person name="Tritt A."/>
            <person name="Barry K.W."/>
            <person name="Grigoriev I.V."/>
            <person name="Nagy L.G."/>
            <person name="Hibbett D."/>
            <person name="Henrissat B."/>
            <person name="Matheny P.B."/>
            <person name="Labbe J."/>
            <person name="Martin F.M."/>
        </authorList>
    </citation>
    <scope>NUCLEOTIDE SEQUENCE</scope>
    <source>
        <strain evidence="1">EC-137</strain>
    </source>
</reference>
<name>A0ACB8QIZ8_9AGAM</name>
<gene>
    <name evidence="1" type="ORF">K488DRAFT_86734</name>
</gene>
<organism evidence="1 2">
    <name type="scientific">Vararia minispora EC-137</name>
    <dbReference type="NCBI Taxonomy" id="1314806"/>
    <lineage>
        <taxon>Eukaryota</taxon>
        <taxon>Fungi</taxon>
        <taxon>Dikarya</taxon>
        <taxon>Basidiomycota</taxon>
        <taxon>Agaricomycotina</taxon>
        <taxon>Agaricomycetes</taxon>
        <taxon>Russulales</taxon>
        <taxon>Lachnocladiaceae</taxon>
        <taxon>Vararia</taxon>
    </lineage>
</organism>
<accession>A0ACB8QIZ8</accession>
<dbReference type="Proteomes" id="UP000814128">
    <property type="component" value="Unassembled WGS sequence"/>
</dbReference>
<sequence>MAFTALALFAALATVSNAALTRRVTCPDGNTATNAACCVLFPIVSNLQTNLFDNGTCGDGAHAALRMSFHDAIGFSNTNSSLGTGADGSIFIFQDIELGFHANIGIDDAVNQESPFILALNGSISTADFIQLAAAVSLTNCPGTVRPTFMFGRKDATFPAPDLTVPEPFDTVDSILARMGDAGFSPAEVVALLASHSIAGADNIDPNLAGLPFDSTPSTFDTQFFIETQLRGTTFPGTGGNQGEVEAPLKGELRLQSDSELARDSRTACLWQANVNNQAHMAQSFQSAFAKMQVLGQDTSQLIDCSEVIPISKPFTGQAMFPAGLTKSDVEQACASTPFPTLPTAPGPVTSVAAIPQS</sequence>
<reference evidence="1" key="1">
    <citation type="submission" date="2021-02" db="EMBL/GenBank/DDBJ databases">
        <authorList>
            <consortium name="DOE Joint Genome Institute"/>
            <person name="Ahrendt S."/>
            <person name="Looney B.P."/>
            <person name="Miyauchi S."/>
            <person name="Morin E."/>
            <person name="Drula E."/>
            <person name="Courty P.E."/>
            <person name="Chicoki N."/>
            <person name="Fauchery L."/>
            <person name="Kohler A."/>
            <person name="Kuo A."/>
            <person name="Labutti K."/>
            <person name="Pangilinan J."/>
            <person name="Lipzen A."/>
            <person name="Riley R."/>
            <person name="Andreopoulos W."/>
            <person name="He G."/>
            <person name="Johnson J."/>
            <person name="Barry K.W."/>
            <person name="Grigoriev I.V."/>
            <person name="Nagy L."/>
            <person name="Hibbett D."/>
            <person name="Henrissat B."/>
            <person name="Matheny P.B."/>
            <person name="Labbe J."/>
            <person name="Martin F."/>
        </authorList>
    </citation>
    <scope>NUCLEOTIDE SEQUENCE</scope>
    <source>
        <strain evidence="1">EC-137</strain>
    </source>
</reference>
<keyword evidence="1" id="KW-0560">Oxidoreductase</keyword>
<keyword evidence="2" id="KW-1185">Reference proteome</keyword>
<evidence type="ECO:0000313" key="1">
    <source>
        <dbReference type="EMBL" id="KAI0031561.1"/>
    </source>
</evidence>
<protein>
    <submittedName>
        <fullName evidence="1">Manganese peroxidase</fullName>
    </submittedName>
</protein>
<evidence type="ECO:0000313" key="2">
    <source>
        <dbReference type="Proteomes" id="UP000814128"/>
    </source>
</evidence>